<keyword evidence="3 10" id="KW-0328">Glycosyltransferase</keyword>
<comment type="subcellular location">
    <subcellularLocation>
        <location evidence="1 10">Golgi apparatus membrane</location>
        <topology evidence="1 10">Single-pass type II membrane protein</topology>
    </subcellularLocation>
</comment>
<dbReference type="Pfam" id="PF01762">
    <property type="entry name" value="Galactosyl_T"/>
    <property type="match status" value="1"/>
</dbReference>
<dbReference type="PANTHER" id="PTHR11214">
    <property type="entry name" value="BETA-1,3-N-ACETYLGLUCOSAMINYLTRANSFERASE"/>
    <property type="match status" value="1"/>
</dbReference>
<evidence type="ECO:0000256" key="2">
    <source>
        <dbReference type="ARBA" id="ARBA00008661"/>
    </source>
</evidence>
<feature type="domain" description="HTH psq-type" evidence="11">
    <location>
        <begin position="1"/>
        <end position="23"/>
    </location>
</feature>
<keyword evidence="4" id="KW-0808">Transferase</keyword>
<organism evidence="12 13">
    <name type="scientific">Clavelina lepadiformis</name>
    <name type="common">Light-bulb sea squirt</name>
    <name type="synonym">Ascidia lepadiformis</name>
    <dbReference type="NCBI Taxonomy" id="159417"/>
    <lineage>
        <taxon>Eukaryota</taxon>
        <taxon>Metazoa</taxon>
        <taxon>Chordata</taxon>
        <taxon>Tunicata</taxon>
        <taxon>Ascidiacea</taxon>
        <taxon>Aplousobranchia</taxon>
        <taxon>Clavelinidae</taxon>
        <taxon>Clavelina</taxon>
    </lineage>
</organism>
<protein>
    <recommendedName>
        <fullName evidence="10">Hexosyltransferase</fullName>
        <ecNumber evidence="10">2.4.1.-</ecNumber>
    </recommendedName>
</protein>
<evidence type="ECO:0000256" key="3">
    <source>
        <dbReference type="ARBA" id="ARBA00022676"/>
    </source>
</evidence>
<evidence type="ECO:0000256" key="6">
    <source>
        <dbReference type="ARBA" id="ARBA00022968"/>
    </source>
</evidence>
<evidence type="ECO:0000313" key="12">
    <source>
        <dbReference type="EMBL" id="CAK8692945.1"/>
    </source>
</evidence>
<evidence type="ECO:0000256" key="4">
    <source>
        <dbReference type="ARBA" id="ARBA00022679"/>
    </source>
</evidence>
<proteinExistence type="inferred from homology"/>
<evidence type="ECO:0000256" key="9">
    <source>
        <dbReference type="ARBA" id="ARBA00023136"/>
    </source>
</evidence>
<keyword evidence="5" id="KW-0812">Transmembrane</keyword>
<evidence type="ECO:0000256" key="8">
    <source>
        <dbReference type="ARBA" id="ARBA00023034"/>
    </source>
</evidence>
<evidence type="ECO:0000313" key="13">
    <source>
        <dbReference type="Proteomes" id="UP001642483"/>
    </source>
</evidence>
<gene>
    <name evidence="12" type="ORF">CVLEPA_LOCUS26174</name>
</gene>
<sequence>MGYHKASKEYGVPKTTLIRRVQGDNINATGSKKGLGRFHSTFSEAQEKEDVGLKTLSGMQWTLDKLPRQFFYSSGDDDMMIDLVKVKEAVDKNIASVSEETWPEFPIICTYETRESSDPIRNNQHKNFISVEDYSEPKWPKFCLGGFYTTIRQLWEASLTSKHINTDDVFITGILRQKIWMPDEMVVPGISETCQHLGGFIEKRFKTMWSEIKKKFEKTNTCFNL</sequence>
<evidence type="ECO:0000256" key="10">
    <source>
        <dbReference type="RuleBase" id="RU363063"/>
    </source>
</evidence>
<reference evidence="12 13" key="1">
    <citation type="submission" date="2024-02" db="EMBL/GenBank/DDBJ databases">
        <authorList>
            <person name="Daric V."/>
            <person name="Darras S."/>
        </authorList>
    </citation>
    <scope>NUCLEOTIDE SEQUENCE [LARGE SCALE GENOMIC DNA]</scope>
</reference>
<keyword evidence="13" id="KW-1185">Reference proteome</keyword>
<evidence type="ECO:0000256" key="1">
    <source>
        <dbReference type="ARBA" id="ARBA00004323"/>
    </source>
</evidence>
<comment type="caution">
    <text evidence="12">The sequence shown here is derived from an EMBL/GenBank/DDBJ whole genome shotgun (WGS) entry which is preliminary data.</text>
</comment>
<keyword evidence="7" id="KW-1133">Transmembrane helix</keyword>
<dbReference type="InterPro" id="IPR002659">
    <property type="entry name" value="Glyco_trans_31"/>
</dbReference>
<keyword evidence="8 10" id="KW-0333">Golgi apparatus</keyword>
<dbReference type="Pfam" id="PF05225">
    <property type="entry name" value="HTH_psq"/>
    <property type="match status" value="1"/>
</dbReference>
<dbReference type="EC" id="2.4.1.-" evidence="10"/>
<evidence type="ECO:0000259" key="11">
    <source>
        <dbReference type="Pfam" id="PF05225"/>
    </source>
</evidence>
<keyword evidence="9" id="KW-0472">Membrane</keyword>
<comment type="similarity">
    <text evidence="2 10">Belongs to the glycosyltransferase 31 family.</text>
</comment>
<dbReference type="Proteomes" id="UP001642483">
    <property type="component" value="Unassembled WGS sequence"/>
</dbReference>
<name>A0ABP0GMI6_CLALP</name>
<keyword evidence="6" id="KW-0735">Signal-anchor</keyword>
<accession>A0ABP0GMI6</accession>
<evidence type="ECO:0000256" key="5">
    <source>
        <dbReference type="ARBA" id="ARBA00022692"/>
    </source>
</evidence>
<dbReference type="PANTHER" id="PTHR11214:SF283">
    <property type="entry name" value="N-ACETYLLACTOSAMINIDE BETA-1,3-N-ACETYLGLUCOSAMINYLTRANSFERASE 4-LIKE"/>
    <property type="match status" value="1"/>
</dbReference>
<evidence type="ECO:0000256" key="7">
    <source>
        <dbReference type="ARBA" id="ARBA00022989"/>
    </source>
</evidence>
<dbReference type="Gene3D" id="1.10.10.60">
    <property type="entry name" value="Homeodomain-like"/>
    <property type="match status" value="1"/>
</dbReference>
<dbReference type="InterPro" id="IPR007889">
    <property type="entry name" value="HTH_Psq"/>
</dbReference>
<dbReference type="EMBL" id="CAWYQH010000130">
    <property type="protein sequence ID" value="CAK8692945.1"/>
    <property type="molecule type" value="Genomic_DNA"/>
</dbReference>